<dbReference type="AlphaFoldDB" id="A0A6G7WFF7"/>
<evidence type="ECO:0000313" key="16">
    <source>
        <dbReference type="EMBL" id="QIK50908.1"/>
    </source>
</evidence>
<dbReference type="NCBIfam" id="TIGR01144">
    <property type="entry name" value="ATP_synt_b"/>
    <property type="match status" value="1"/>
</dbReference>
<evidence type="ECO:0000256" key="9">
    <source>
        <dbReference type="ARBA" id="ARBA00023136"/>
    </source>
</evidence>
<evidence type="ECO:0000256" key="11">
    <source>
        <dbReference type="ARBA" id="ARBA00025198"/>
    </source>
</evidence>
<comment type="similarity">
    <text evidence="1 13 14">Belongs to the ATPase B chain family.</text>
</comment>
<keyword evidence="15" id="KW-0175">Coiled coil</keyword>
<sequence length="168" mass="19086">MKLLFILGATSTALGNTIVTLVSFLLLFWLVKRVAWKPLMGMLEERERVINADLDKAAQNREISQQQRSETEVQLREARNNANELLSKAQLEGSALQKTIIKEANEDAQRIRQQAQREVAAERVRTLNNMRSEISGLSIDIAEKIIGRELTSSDHERLVDEFIQGLED</sequence>
<dbReference type="InterPro" id="IPR002146">
    <property type="entry name" value="ATP_synth_b/b'su_bac/chlpt"/>
</dbReference>
<dbReference type="HAMAP" id="MF_01398">
    <property type="entry name" value="ATP_synth_b_bprime"/>
    <property type="match status" value="1"/>
</dbReference>
<comment type="function">
    <text evidence="13">Component of the F(0) channel, it forms part of the peripheral stalk, linking F(1) to F(0).</text>
</comment>
<feature type="transmembrane region" description="Helical" evidence="13">
    <location>
        <begin position="6"/>
        <end position="31"/>
    </location>
</feature>
<evidence type="ECO:0000256" key="1">
    <source>
        <dbReference type="ARBA" id="ARBA00005513"/>
    </source>
</evidence>
<feature type="coiled-coil region" evidence="15">
    <location>
        <begin position="61"/>
        <end position="125"/>
    </location>
</feature>
<organism evidence="16 17">
    <name type="scientific">Jeotgalibaca porci</name>
    <dbReference type="NCBI Taxonomy" id="1868793"/>
    <lineage>
        <taxon>Bacteria</taxon>
        <taxon>Bacillati</taxon>
        <taxon>Bacillota</taxon>
        <taxon>Bacilli</taxon>
        <taxon>Lactobacillales</taxon>
        <taxon>Carnobacteriaceae</taxon>
        <taxon>Jeotgalibaca</taxon>
    </lineage>
</organism>
<dbReference type="GeneID" id="94552011"/>
<dbReference type="GO" id="GO:0005886">
    <property type="term" value="C:plasma membrane"/>
    <property type="evidence" value="ECO:0007669"/>
    <property type="project" value="UniProtKB-SubCell"/>
</dbReference>
<dbReference type="GO" id="GO:0012505">
    <property type="term" value="C:endomembrane system"/>
    <property type="evidence" value="ECO:0007669"/>
    <property type="project" value="UniProtKB-SubCell"/>
</dbReference>
<comment type="function">
    <text evidence="11 13">F(1)F(0) ATP synthase produces ATP from ADP in the presence of a proton or sodium gradient. F-type ATPases consist of two structural domains, F(1) containing the extramembraneous catalytic core and F(0) containing the membrane proton channel, linked together by a central stalk and a peripheral stalk. During catalysis, ATP synthesis in the catalytic domain of F(1) is coupled via a rotary mechanism of the central stalk subunits to proton translocation.</text>
</comment>
<evidence type="ECO:0000256" key="15">
    <source>
        <dbReference type="SAM" id="Coils"/>
    </source>
</evidence>
<evidence type="ECO:0000256" key="7">
    <source>
        <dbReference type="ARBA" id="ARBA00022989"/>
    </source>
</evidence>
<keyword evidence="5 13" id="KW-0812">Transmembrane</keyword>
<evidence type="ECO:0000313" key="17">
    <source>
        <dbReference type="Proteomes" id="UP000501830"/>
    </source>
</evidence>
<dbReference type="EMBL" id="CP049889">
    <property type="protein sequence ID" value="QIK50908.1"/>
    <property type="molecule type" value="Genomic_DNA"/>
</dbReference>
<keyword evidence="3 13" id="KW-1003">Cell membrane</keyword>
<keyword evidence="8 13" id="KW-0406">Ion transport</keyword>
<evidence type="ECO:0000256" key="2">
    <source>
        <dbReference type="ARBA" id="ARBA00022448"/>
    </source>
</evidence>
<gene>
    <name evidence="13 16" type="primary">atpF</name>
    <name evidence="16" type="ORF">G7058_01895</name>
</gene>
<dbReference type="GO" id="GO:0045259">
    <property type="term" value="C:proton-transporting ATP synthase complex"/>
    <property type="evidence" value="ECO:0007669"/>
    <property type="project" value="UniProtKB-KW"/>
</dbReference>
<dbReference type="PANTHER" id="PTHR33445">
    <property type="entry name" value="ATP SYNTHASE SUBUNIT B', CHLOROPLASTIC"/>
    <property type="match status" value="1"/>
</dbReference>
<evidence type="ECO:0000256" key="14">
    <source>
        <dbReference type="RuleBase" id="RU003848"/>
    </source>
</evidence>
<proteinExistence type="inferred from homology"/>
<evidence type="ECO:0000256" key="3">
    <source>
        <dbReference type="ARBA" id="ARBA00022475"/>
    </source>
</evidence>
<keyword evidence="6 13" id="KW-0375">Hydrogen ion transport</keyword>
<dbReference type="Gene3D" id="1.20.5.620">
    <property type="entry name" value="F1F0 ATP synthase subunit B, membrane domain"/>
    <property type="match status" value="1"/>
</dbReference>
<keyword evidence="17" id="KW-1185">Reference proteome</keyword>
<dbReference type="GO" id="GO:0046933">
    <property type="term" value="F:proton-transporting ATP synthase activity, rotational mechanism"/>
    <property type="evidence" value="ECO:0007669"/>
    <property type="project" value="UniProtKB-UniRule"/>
</dbReference>
<keyword evidence="10 13" id="KW-0066">ATP synthesis</keyword>
<dbReference type="InterPro" id="IPR028987">
    <property type="entry name" value="ATP_synth_B-like_membr_sf"/>
</dbReference>
<keyword evidence="7 13" id="KW-1133">Transmembrane helix</keyword>
<accession>A0A6G7WFF7</accession>
<dbReference type="RefSeq" id="WP_166061949.1">
    <property type="nucleotide sequence ID" value="NZ_CP049889.1"/>
</dbReference>
<keyword evidence="9 13" id="KW-0472">Membrane</keyword>
<evidence type="ECO:0000256" key="13">
    <source>
        <dbReference type="HAMAP-Rule" id="MF_01398"/>
    </source>
</evidence>
<comment type="subunit">
    <text evidence="13">F-type ATPases have 2 components, F(1) - the catalytic core - and F(0) - the membrane proton channel. F(1) has five subunits: alpha(3), beta(3), gamma(1), delta(1), epsilon(1). F(0) has three main subunits: a(1), b(2) and c(10-14). The alpha and beta chains form an alternating ring which encloses part of the gamma chain. F(1) is attached to F(0) by a central stalk formed by the gamma and epsilon chains, while a peripheral stalk is formed by the delta and b chains.</text>
</comment>
<name>A0A6G7WFF7_9LACT</name>
<protein>
    <recommendedName>
        <fullName evidence="13">ATP synthase subunit b</fullName>
    </recommendedName>
    <alternativeName>
        <fullName evidence="13">ATP synthase F(0) sector subunit b</fullName>
    </alternativeName>
    <alternativeName>
        <fullName evidence="13">ATPase subunit I</fullName>
    </alternativeName>
    <alternativeName>
        <fullName evidence="13">F-type ATPase subunit b</fullName>
        <shortName evidence="13">F-ATPase subunit b</shortName>
    </alternativeName>
</protein>
<dbReference type="Proteomes" id="UP000501830">
    <property type="component" value="Chromosome"/>
</dbReference>
<dbReference type="SUPFAM" id="SSF81573">
    <property type="entry name" value="F1F0 ATP synthase subunit B, membrane domain"/>
    <property type="match status" value="1"/>
</dbReference>
<evidence type="ECO:0000256" key="5">
    <source>
        <dbReference type="ARBA" id="ARBA00022692"/>
    </source>
</evidence>
<evidence type="ECO:0000256" key="8">
    <source>
        <dbReference type="ARBA" id="ARBA00023065"/>
    </source>
</evidence>
<dbReference type="Pfam" id="PF00430">
    <property type="entry name" value="ATP-synt_B"/>
    <property type="match status" value="1"/>
</dbReference>
<comment type="subcellular location">
    <subcellularLocation>
        <location evidence="13">Cell membrane</location>
        <topology evidence="13">Single-pass membrane protein</topology>
    </subcellularLocation>
    <subcellularLocation>
        <location evidence="12">Endomembrane system</location>
        <topology evidence="12">Single-pass membrane protein</topology>
    </subcellularLocation>
</comment>
<dbReference type="CDD" id="cd06503">
    <property type="entry name" value="ATP-synt_Fo_b"/>
    <property type="match status" value="1"/>
</dbReference>
<dbReference type="GO" id="GO:0046961">
    <property type="term" value="F:proton-transporting ATPase activity, rotational mechanism"/>
    <property type="evidence" value="ECO:0007669"/>
    <property type="project" value="TreeGrafter"/>
</dbReference>
<keyword evidence="2 13" id="KW-0813">Transport</keyword>
<dbReference type="PANTHER" id="PTHR33445:SF1">
    <property type="entry name" value="ATP SYNTHASE SUBUNIT B"/>
    <property type="match status" value="1"/>
</dbReference>
<reference evidence="16 17" key="1">
    <citation type="journal article" date="2017" name="Int. J. Syst. Evol. Microbiol.">
        <title>Jeotgalibaca porci sp. nov. and Jeotgalibaca arthritidis sp. nov., isolated from pigs, and emended description of the genus Jeotgalibaca.</title>
        <authorList>
            <person name="Zamora L."/>
            <person name="Perez-Sancho M."/>
            <person name="Dominguez L."/>
            <person name="Fernandez-Garayzabal J.F."/>
            <person name="Vela A.I."/>
        </authorList>
    </citation>
    <scope>NUCLEOTIDE SEQUENCE [LARGE SCALE GENOMIC DNA]</scope>
    <source>
        <strain evidence="16 17">CCUG 69148</strain>
    </source>
</reference>
<dbReference type="InterPro" id="IPR005864">
    <property type="entry name" value="ATP_synth_F0_bsu_bac"/>
</dbReference>
<evidence type="ECO:0000256" key="10">
    <source>
        <dbReference type="ARBA" id="ARBA00023310"/>
    </source>
</evidence>
<dbReference type="InterPro" id="IPR050059">
    <property type="entry name" value="ATP_synthase_B_chain"/>
</dbReference>
<evidence type="ECO:0000256" key="6">
    <source>
        <dbReference type="ARBA" id="ARBA00022781"/>
    </source>
</evidence>
<dbReference type="KEGG" id="jpo:G7058_01895"/>
<keyword evidence="4 13" id="KW-0138">CF(0)</keyword>
<evidence type="ECO:0000256" key="12">
    <source>
        <dbReference type="ARBA" id="ARBA00037847"/>
    </source>
</evidence>
<evidence type="ECO:0000256" key="4">
    <source>
        <dbReference type="ARBA" id="ARBA00022547"/>
    </source>
</evidence>